<dbReference type="Pfam" id="PF07876">
    <property type="entry name" value="Dabb"/>
    <property type="match status" value="1"/>
</dbReference>
<dbReference type="InterPro" id="IPR044662">
    <property type="entry name" value="HS1/DABB1-like"/>
</dbReference>
<dbReference type="InParanoid" id="A0A6I9TJI6"/>
<dbReference type="SUPFAM" id="SSF54909">
    <property type="entry name" value="Dimeric alpha+beta barrel"/>
    <property type="match status" value="2"/>
</dbReference>
<dbReference type="RefSeq" id="XP_011080997.1">
    <property type="nucleotide sequence ID" value="XM_011082695.2"/>
</dbReference>
<dbReference type="PROSITE" id="PS51502">
    <property type="entry name" value="S_R_A_B_BARREL"/>
    <property type="match status" value="1"/>
</dbReference>
<evidence type="ECO:0000259" key="2">
    <source>
        <dbReference type="PROSITE" id="PS51502"/>
    </source>
</evidence>
<evidence type="ECO:0000256" key="1">
    <source>
        <dbReference type="ARBA" id="ARBA00011738"/>
    </source>
</evidence>
<evidence type="ECO:0000313" key="3">
    <source>
        <dbReference type="Proteomes" id="UP000504604"/>
    </source>
</evidence>
<dbReference type="Proteomes" id="UP000504604">
    <property type="component" value="Linkage group LG6"/>
</dbReference>
<organism evidence="3 4">
    <name type="scientific">Sesamum indicum</name>
    <name type="common">Oriental sesame</name>
    <name type="synonym">Sesamum orientale</name>
    <dbReference type="NCBI Taxonomy" id="4182"/>
    <lineage>
        <taxon>Eukaryota</taxon>
        <taxon>Viridiplantae</taxon>
        <taxon>Streptophyta</taxon>
        <taxon>Embryophyta</taxon>
        <taxon>Tracheophyta</taxon>
        <taxon>Spermatophyta</taxon>
        <taxon>Magnoliopsida</taxon>
        <taxon>eudicotyledons</taxon>
        <taxon>Gunneridae</taxon>
        <taxon>Pentapetalae</taxon>
        <taxon>asterids</taxon>
        <taxon>lamiids</taxon>
        <taxon>Lamiales</taxon>
        <taxon>Pedaliaceae</taxon>
        <taxon>Sesamum</taxon>
    </lineage>
</organism>
<dbReference type="PANTHER" id="PTHR33178:SF5">
    <property type="entry name" value="EXPRESSED PROTEIN"/>
    <property type="match status" value="1"/>
</dbReference>
<accession>A0A6I9TJI6</accession>
<proteinExistence type="predicted"/>
<keyword evidence="3" id="KW-1185">Reference proteome</keyword>
<name>A0A6I9TJI6_SESIN</name>
<evidence type="ECO:0000313" key="4">
    <source>
        <dbReference type="RefSeq" id="XP_011080997.1"/>
    </source>
</evidence>
<dbReference type="SMART" id="SM00886">
    <property type="entry name" value="Dabb"/>
    <property type="match status" value="2"/>
</dbReference>
<feature type="domain" description="Stress-response A/B barrel" evidence="2">
    <location>
        <begin position="85"/>
        <end position="178"/>
    </location>
</feature>
<gene>
    <name evidence="4" type="primary">LOC105164121</name>
</gene>
<dbReference type="InterPro" id="IPR013097">
    <property type="entry name" value="Dabb"/>
</dbReference>
<dbReference type="PANTHER" id="PTHR33178">
    <property type="match status" value="1"/>
</dbReference>
<dbReference type="KEGG" id="sind:105164121"/>
<dbReference type="FunCoup" id="A0A6I9TJI6">
    <property type="interactions" value="1700"/>
</dbReference>
<dbReference type="Gene3D" id="3.30.70.100">
    <property type="match status" value="2"/>
</dbReference>
<protein>
    <submittedName>
        <fullName evidence="4">Stress-response A/B barrel domain-containing protein UP3</fullName>
    </submittedName>
</protein>
<comment type="subunit">
    <text evidence="1">Homodimer.</text>
</comment>
<dbReference type="OrthoDB" id="2016695at2759"/>
<reference evidence="4" key="1">
    <citation type="submission" date="2025-08" db="UniProtKB">
        <authorList>
            <consortium name="RefSeq"/>
        </authorList>
    </citation>
    <scope>IDENTIFICATION</scope>
</reference>
<dbReference type="InterPro" id="IPR011008">
    <property type="entry name" value="Dimeric_a/b-barrel"/>
</dbReference>
<dbReference type="GeneID" id="105164121"/>
<sequence>MQILTQIFVPYTLPLNEGGLRRGTLSKTPTFSINPLKKSWSPGVAFLVDWGGIFCHWAKKDKRVVFSAVEEGSLAHGVQRKRKVVEHICLFKAKKDLSEDQEKDMLDYLYTTQYHMRGIVALSLGRISEPNPEQYTHAIFMRFQTKEDLAKFYENPFYLGVLKEHVMPYCHGFFYLDYESEVEDDILPIFRKGEEFNHGVELVLLVAFSRSSLGGPAEDAMTSLENLTMEFPSLIVQATKGPNLNMTNMEYTHGVVIRFRSSEAFKIFMNSSEYSTMWKSKFQPFIQKVLSLHFLVDPIGTELM</sequence>
<dbReference type="AlphaFoldDB" id="A0A6I9TJI6"/>